<feature type="modified residue" description="O-(phosphoribosyl dephospho-coenzyme A)serine" evidence="4">
    <location>
        <position position="14"/>
    </location>
</feature>
<keyword evidence="3 4" id="KW-0597">Phosphoprotein</keyword>
<reference evidence="5 6" key="1">
    <citation type="submission" date="2022-11" db="EMBL/GenBank/DDBJ databases">
        <title>Genome sequencing of Acetobacter type strain.</title>
        <authorList>
            <person name="Heo J."/>
            <person name="Lee D."/>
            <person name="Han B.-H."/>
            <person name="Hong S.-B."/>
            <person name="Kwon S.-W."/>
        </authorList>
    </citation>
    <scope>NUCLEOTIDE SEQUENCE [LARGE SCALE GENOMIC DNA]</scope>
    <source>
        <strain evidence="5 6">KACC 21253</strain>
    </source>
</reference>
<comment type="subcellular location">
    <subcellularLocation>
        <location evidence="1 4">Cytoplasm</location>
    </subcellularLocation>
</comment>
<comment type="similarity">
    <text evidence="4">Belongs to the CitD family.</text>
</comment>
<keyword evidence="5" id="KW-0456">Lyase</keyword>
<evidence type="ECO:0000256" key="1">
    <source>
        <dbReference type="ARBA" id="ARBA00004496"/>
    </source>
</evidence>
<gene>
    <name evidence="4 5" type="primary">citD</name>
    <name evidence="5" type="ORF">OQ497_02330</name>
</gene>
<dbReference type="EMBL" id="JAPIUZ010000001">
    <property type="protein sequence ID" value="MCX2562808.1"/>
    <property type="molecule type" value="Genomic_DNA"/>
</dbReference>
<dbReference type="NCBIfam" id="NF009726">
    <property type="entry name" value="PRK13253.1"/>
    <property type="match status" value="1"/>
</dbReference>
<dbReference type="Pfam" id="PF06857">
    <property type="entry name" value="ACP"/>
    <property type="match status" value="1"/>
</dbReference>
<dbReference type="GO" id="GO:0008815">
    <property type="term" value="F:citrate (pro-3S)-lyase activity"/>
    <property type="evidence" value="ECO:0007669"/>
    <property type="project" value="UniProtKB-EC"/>
</dbReference>
<evidence type="ECO:0000313" key="5">
    <source>
        <dbReference type="EMBL" id="MCX2562808.1"/>
    </source>
</evidence>
<protein>
    <recommendedName>
        <fullName evidence="4">Citrate lyase acyl carrier protein</fullName>
    </recommendedName>
    <alternativeName>
        <fullName evidence="4">Citrate lyase gamma chain</fullName>
    </alternativeName>
</protein>
<proteinExistence type="inferred from homology"/>
<evidence type="ECO:0000256" key="2">
    <source>
        <dbReference type="ARBA" id="ARBA00022490"/>
    </source>
</evidence>
<sequence>MKVIQKGMAGTLESSDVLVVVSPNDADDIKLSLQSKVEKQYGNAIRKAISETLAKCGVTGAKVDVRDQGALDCVIRARVEAAVYRAADEKNVKFGGQS</sequence>
<dbReference type="RefSeq" id="WP_086553444.1">
    <property type="nucleotide sequence ID" value="NZ_JAERKY010000002.1"/>
</dbReference>
<evidence type="ECO:0000256" key="4">
    <source>
        <dbReference type="HAMAP-Rule" id="MF_00805"/>
    </source>
</evidence>
<name>A0ABT3QBX9_9PROT</name>
<comment type="function">
    <text evidence="4">Covalent carrier of the coenzyme of citrate lyase.</text>
</comment>
<comment type="subunit">
    <text evidence="4">Oligomer with a subunit composition of (alpha,beta,gamma)6.</text>
</comment>
<dbReference type="Proteomes" id="UP001301152">
    <property type="component" value="Unassembled WGS sequence"/>
</dbReference>
<keyword evidence="6" id="KW-1185">Reference proteome</keyword>
<dbReference type="HAMAP" id="MF_00805">
    <property type="entry name" value="CitD"/>
    <property type="match status" value="1"/>
</dbReference>
<dbReference type="PIRSF" id="PIRSF002736">
    <property type="entry name" value="Citrt_lyas_gamma"/>
    <property type="match status" value="1"/>
</dbReference>
<dbReference type="InterPro" id="IPR023439">
    <property type="entry name" value="Mal_deCO2ase/Cit_lyase_ACP"/>
</dbReference>
<evidence type="ECO:0000256" key="3">
    <source>
        <dbReference type="ARBA" id="ARBA00022553"/>
    </source>
</evidence>
<accession>A0ABT3QBX9</accession>
<comment type="caution">
    <text evidence="5">The sequence shown here is derived from an EMBL/GenBank/DDBJ whole genome shotgun (WGS) entry which is preliminary data.</text>
</comment>
<dbReference type="InterPro" id="IPR006495">
    <property type="entry name" value="CitD"/>
</dbReference>
<dbReference type="NCBIfam" id="TIGR01608">
    <property type="entry name" value="citD"/>
    <property type="match status" value="1"/>
</dbReference>
<keyword evidence="2 4" id="KW-0963">Cytoplasm</keyword>
<evidence type="ECO:0000313" key="6">
    <source>
        <dbReference type="Proteomes" id="UP001301152"/>
    </source>
</evidence>
<organism evidence="5 6">
    <name type="scientific">Acetobacter thailandicus</name>
    <dbReference type="NCBI Taxonomy" id="1502842"/>
    <lineage>
        <taxon>Bacteria</taxon>
        <taxon>Pseudomonadati</taxon>
        <taxon>Pseudomonadota</taxon>
        <taxon>Alphaproteobacteria</taxon>
        <taxon>Acetobacterales</taxon>
        <taxon>Acetobacteraceae</taxon>
        <taxon>Acetobacter</taxon>
    </lineage>
</organism>